<name>A0ABU6UJM3_9FABA</name>
<proteinExistence type="predicted"/>
<dbReference type="Proteomes" id="UP001341840">
    <property type="component" value="Unassembled WGS sequence"/>
</dbReference>
<comment type="caution">
    <text evidence="2">The sequence shown here is derived from an EMBL/GenBank/DDBJ whole genome shotgun (WGS) entry which is preliminary data.</text>
</comment>
<accession>A0ABU6UJM3</accession>
<gene>
    <name evidence="2" type="ORF">PIB30_052181</name>
</gene>
<reference evidence="2 3" key="1">
    <citation type="journal article" date="2023" name="Plants (Basel)">
        <title>Bridging the Gap: Combining Genomics and Transcriptomics Approaches to Understand Stylosanthes scabra, an Orphan Legume from the Brazilian Caatinga.</title>
        <authorList>
            <person name="Ferreira-Neto J.R.C."/>
            <person name="da Silva M.D."/>
            <person name="Binneck E."/>
            <person name="de Melo N.F."/>
            <person name="da Silva R.H."/>
            <person name="de Melo A.L.T.M."/>
            <person name="Pandolfi V."/>
            <person name="Bustamante F.O."/>
            <person name="Brasileiro-Vidal A.C."/>
            <person name="Benko-Iseppon A.M."/>
        </authorList>
    </citation>
    <scope>NUCLEOTIDE SEQUENCE [LARGE SCALE GENOMIC DNA]</scope>
    <source>
        <tissue evidence="2">Leaves</tissue>
    </source>
</reference>
<evidence type="ECO:0000313" key="3">
    <source>
        <dbReference type="Proteomes" id="UP001341840"/>
    </source>
</evidence>
<protein>
    <submittedName>
        <fullName evidence="2">Uncharacterized protein</fullName>
    </submittedName>
</protein>
<evidence type="ECO:0000256" key="1">
    <source>
        <dbReference type="SAM" id="MobiDB-lite"/>
    </source>
</evidence>
<dbReference type="EMBL" id="JASCZI010121205">
    <property type="protein sequence ID" value="MED6160520.1"/>
    <property type="molecule type" value="Genomic_DNA"/>
</dbReference>
<evidence type="ECO:0000313" key="2">
    <source>
        <dbReference type="EMBL" id="MED6160520.1"/>
    </source>
</evidence>
<feature type="region of interest" description="Disordered" evidence="1">
    <location>
        <begin position="1"/>
        <end position="39"/>
    </location>
</feature>
<organism evidence="2 3">
    <name type="scientific">Stylosanthes scabra</name>
    <dbReference type="NCBI Taxonomy" id="79078"/>
    <lineage>
        <taxon>Eukaryota</taxon>
        <taxon>Viridiplantae</taxon>
        <taxon>Streptophyta</taxon>
        <taxon>Embryophyta</taxon>
        <taxon>Tracheophyta</taxon>
        <taxon>Spermatophyta</taxon>
        <taxon>Magnoliopsida</taxon>
        <taxon>eudicotyledons</taxon>
        <taxon>Gunneridae</taxon>
        <taxon>Pentapetalae</taxon>
        <taxon>rosids</taxon>
        <taxon>fabids</taxon>
        <taxon>Fabales</taxon>
        <taxon>Fabaceae</taxon>
        <taxon>Papilionoideae</taxon>
        <taxon>50 kb inversion clade</taxon>
        <taxon>dalbergioids sensu lato</taxon>
        <taxon>Dalbergieae</taxon>
        <taxon>Pterocarpus clade</taxon>
        <taxon>Stylosanthes</taxon>
    </lineage>
</organism>
<feature type="compositionally biased region" description="Polar residues" evidence="1">
    <location>
        <begin position="1"/>
        <end position="21"/>
    </location>
</feature>
<sequence length="109" mass="12104">MSPTHSLLFASSPNPLSNLHSQDGLMPEILSDSRTSTGKCTGSYQVIKNTAEEKREEEFMMNPNSNLQRDEQRREKLRENLNLRIGLWAELSGDHAGSTVRHGPGVVIG</sequence>
<keyword evidence="3" id="KW-1185">Reference proteome</keyword>